<feature type="chain" id="PRO_5045480111" evidence="1">
    <location>
        <begin position="21"/>
        <end position="144"/>
    </location>
</feature>
<keyword evidence="1" id="KW-0732">Signal</keyword>
<evidence type="ECO:0000313" key="3">
    <source>
        <dbReference type="Proteomes" id="UP000768471"/>
    </source>
</evidence>
<dbReference type="Proteomes" id="UP000768471">
    <property type="component" value="Unassembled WGS sequence"/>
</dbReference>
<protein>
    <submittedName>
        <fullName evidence="2">Uncharacterized protein</fullName>
    </submittedName>
</protein>
<dbReference type="RefSeq" id="WP_197902867.1">
    <property type="nucleotide sequence ID" value="NZ_JACSGR010000003.1"/>
</dbReference>
<gene>
    <name evidence="2" type="ORF">H9Q10_04655</name>
</gene>
<proteinExistence type="predicted"/>
<organism evidence="2 3">
    <name type="scientific">Eikenella glucosivorans</name>
    <dbReference type="NCBI Taxonomy" id="2766967"/>
    <lineage>
        <taxon>Bacteria</taxon>
        <taxon>Pseudomonadati</taxon>
        <taxon>Pseudomonadota</taxon>
        <taxon>Betaproteobacteria</taxon>
        <taxon>Neisseriales</taxon>
        <taxon>Neisseriaceae</taxon>
        <taxon>Eikenella</taxon>
    </lineage>
</organism>
<reference evidence="2 3" key="1">
    <citation type="submission" date="2020-09" db="EMBL/GenBank/DDBJ databases">
        <title>Eikenella S3660 sp. nov., isolated from a throat swab.</title>
        <authorList>
            <person name="Buhl M."/>
        </authorList>
    </citation>
    <scope>NUCLEOTIDE SEQUENCE [LARGE SCALE GENOMIC DNA]</scope>
    <source>
        <strain evidence="2 3">S3360</strain>
    </source>
</reference>
<accession>A0ABS0N9H2</accession>
<evidence type="ECO:0000256" key="1">
    <source>
        <dbReference type="SAM" id="SignalP"/>
    </source>
</evidence>
<evidence type="ECO:0000313" key="2">
    <source>
        <dbReference type="EMBL" id="MBH5328957.1"/>
    </source>
</evidence>
<comment type="caution">
    <text evidence="2">The sequence shown here is derived from an EMBL/GenBank/DDBJ whole genome shotgun (WGS) entry which is preliminary data.</text>
</comment>
<name>A0ABS0N9H2_9NEIS</name>
<keyword evidence="3" id="KW-1185">Reference proteome</keyword>
<feature type="signal peptide" evidence="1">
    <location>
        <begin position="1"/>
        <end position="20"/>
    </location>
</feature>
<sequence length="144" mass="16568">MMKKLACLLLLGLGCLPAYALDAQDQGDYVILHSQTQQPTAMQMRFYLQGRQWMMDGRRLPETRWAPVCRGTGECRLVDASARDMAQWKATLPASWQAHRFSCVKNQALGFCHVEDRNHSGRRAYWMFALVNGYPQAMMVNRLR</sequence>
<dbReference type="PROSITE" id="PS51257">
    <property type="entry name" value="PROKAR_LIPOPROTEIN"/>
    <property type="match status" value="1"/>
</dbReference>
<dbReference type="EMBL" id="JACSGR010000003">
    <property type="protein sequence ID" value="MBH5328957.1"/>
    <property type="molecule type" value="Genomic_DNA"/>
</dbReference>